<sequence>MFSLLPYEKLKATAINQYYETQVYDVFVTKGNTAVLKCHIPSFVKEYVSVMSWMRDDGNIIHAESAAGGRYSVFPTGELYIRLADPLTDGMRKYYCQTKHRISGAIKQSSSSGRLIITEPHSTFPPRIIDRRTNLIVKEGSTVKLPCAAEGYPIPQIHWLKLEKSQAVRLTKSQRFVELGGTLIIRRAEPEDSGKYICYVNNSVADERVDTELLVSAPLRASISPKQVKAEEGESVIFNCSIKGHPIHSVTWVKNLNPVVANSRIRYLSRDLLQVAPIVREDKGMYQCFVTNDFGMAQGTAELSLGDDPPVLAYTFPEQTLEPGSFLSLKCTATGTPLPQITWSLDGLPVTEGLRTRVGDFVTSDGFVNSFVNITRLQPEDGGTYECLGSNDIATVGHSARLNVYGPPFVKPMRNISVLAGSMLIIRCPVSGYPIEKIVWEKGESKLPQNRRQQVFPNGTLIINNVDRSSDEGSYRCIAENKEGESAFRDVGVKVLDIYILTTNTHISILLLQIPVIYDNYRIRPSSSECTQNKAHQYNYRNRIQHKSCLECVFFQSHRVVSSKNDFLSVAPVINPFHFPPNLKEGNRVIITCSVMDGDPPISLSWYKDNHPLMDNANLIVDSSNEFMSTLYMKRVTYENNGNYTCVASNRADIVNYSAPMVVNVPPQWKIPPSDKSIVVGQNVVIDCQADGFPQPRIWWEKSDEMGPRDYKTIISNSHIHALENGSLMIREAEQNDAGFYLCQATNGIGSGLSKVVELTVHGEYEAHHKFRSKIGRLFQRKFIAQTLKKGESANLYCEAFGEVPITILWSKDRQPFDPATDPR</sequence>
<dbReference type="CDD" id="cd20956">
    <property type="entry name" value="IgI_4_Dscam"/>
    <property type="match status" value="1"/>
</dbReference>
<dbReference type="Pfam" id="PF13927">
    <property type="entry name" value="Ig_3"/>
    <property type="match status" value="3"/>
</dbReference>
<dbReference type="InterPro" id="IPR036179">
    <property type="entry name" value="Ig-like_dom_sf"/>
</dbReference>
<keyword evidence="15" id="KW-1185">Reference proteome</keyword>
<gene>
    <name evidence="14" type="primary">Dscam2</name>
    <name evidence="14" type="ORF">TNCT_666451</name>
</gene>
<proteinExistence type="predicted"/>
<dbReference type="GO" id="GO:0070593">
    <property type="term" value="P:dendrite self-avoidance"/>
    <property type="evidence" value="ECO:0007669"/>
    <property type="project" value="TreeGrafter"/>
</dbReference>
<evidence type="ECO:0000256" key="8">
    <source>
        <dbReference type="ARBA" id="ARBA00022989"/>
    </source>
</evidence>
<dbReference type="SMART" id="SM00409">
    <property type="entry name" value="IG"/>
    <property type="match status" value="7"/>
</dbReference>
<evidence type="ECO:0000313" key="14">
    <source>
        <dbReference type="EMBL" id="GFR13112.1"/>
    </source>
</evidence>
<comment type="caution">
    <text evidence="14">The sequence shown here is derived from an EMBL/GenBank/DDBJ whole genome shotgun (WGS) entry which is preliminary data.</text>
</comment>
<feature type="domain" description="Ig-like" evidence="13">
    <location>
        <begin position="6"/>
        <end position="112"/>
    </location>
</feature>
<feature type="domain" description="Ig-like" evidence="13">
    <location>
        <begin position="667"/>
        <end position="760"/>
    </location>
</feature>
<dbReference type="Pfam" id="PF07679">
    <property type="entry name" value="I-set"/>
    <property type="match status" value="2"/>
</dbReference>
<evidence type="ECO:0000256" key="12">
    <source>
        <dbReference type="ARBA" id="ARBA00023319"/>
    </source>
</evidence>
<dbReference type="FunFam" id="2.60.40.10:FF:000104">
    <property type="entry name" value="Down syndrome cell adhesion molecule b"/>
    <property type="match status" value="1"/>
</dbReference>
<dbReference type="PANTHER" id="PTHR10075:SF100">
    <property type="entry name" value="FASCICLIN-2"/>
    <property type="match status" value="1"/>
</dbReference>
<keyword evidence="9" id="KW-0472">Membrane</keyword>
<dbReference type="EMBL" id="BMAO01007021">
    <property type="protein sequence ID" value="GFR13112.1"/>
    <property type="molecule type" value="Genomic_DNA"/>
</dbReference>
<keyword evidence="4" id="KW-0812">Transmembrane</keyword>
<keyword evidence="6" id="KW-0677">Repeat</keyword>
<evidence type="ECO:0000256" key="4">
    <source>
        <dbReference type="ARBA" id="ARBA00022692"/>
    </source>
</evidence>
<evidence type="ECO:0000256" key="3">
    <source>
        <dbReference type="ARBA" id="ARBA00022475"/>
    </source>
</evidence>
<dbReference type="FunFam" id="2.60.40.10:FF:000005">
    <property type="entry name" value="Neuronal cell adhesion molecule"/>
    <property type="match status" value="1"/>
</dbReference>
<keyword evidence="11" id="KW-0325">Glycoprotein</keyword>
<dbReference type="FunFam" id="2.60.40.10:FF:000324">
    <property type="entry name" value="Down syndrome cell adhesion molecule, isoform D"/>
    <property type="match status" value="1"/>
</dbReference>
<evidence type="ECO:0000256" key="9">
    <source>
        <dbReference type="ARBA" id="ARBA00023136"/>
    </source>
</evidence>
<dbReference type="PROSITE" id="PS50835">
    <property type="entry name" value="IG_LIKE"/>
    <property type="match status" value="7"/>
</dbReference>
<evidence type="ECO:0000256" key="7">
    <source>
        <dbReference type="ARBA" id="ARBA00022889"/>
    </source>
</evidence>
<evidence type="ECO:0000259" key="13">
    <source>
        <dbReference type="PROSITE" id="PS50835"/>
    </source>
</evidence>
<feature type="domain" description="Ig-like" evidence="13">
    <location>
        <begin position="572"/>
        <end position="662"/>
    </location>
</feature>
<dbReference type="GO" id="GO:0007156">
    <property type="term" value="P:homophilic cell adhesion via plasma membrane adhesion molecules"/>
    <property type="evidence" value="ECO:0007669"/>
    <property type="project" value="TreeGrafter"/>
</dbReference>
<dbReference type="SUPFAM" id="SSF48726">
    <property type="entry name" value="Immunoglobulin"/>
    <property type="match status" value="7"/>
</dbReference>
<evidence type="ECO:0000256" key="10">
    <source>
        <dbReference type="ARBA" id="ARBA00023157"/>
    </source>
</evidence>
<keyword evidence="3" id="KW-1003">Cell membrane</keyword>
<reference evidence="14" key="1">
    <citation type="submission" date="2020-07" db="EMBL/GenBank/DDBJ databases">
        <title>Multicomponent nature underlies the extraordinary mechanical properties of spider dragline silk.</title>
        <authorList>
            <person name="Kono N."/>
            <person name="Nakamura H."/>
            <person name="Mori M."/>
            <person name="Yoshida Y."/>
            <person name="Ohtoshi R."/>
            <person name="Malay A.D."/>
            <person name="Moran D.A.P."/>
            <person name="Tomita M."/>
            <person name="Numata K."/>
            <person name="Arakawa K."/>
        </authorList>
    </citation>
    <scope>NUCLEOTIDE SEQUENCE</scope>
</reference>
<dbReference type="Proteomes" id="UP000887116">
    <property type="component" value="Unassembled WGS sequence"/>
</dbReference>
<dbReference type="OrthoDB" id="152385at2759"/>
<dbReference type="InterPro" id="IPR007110">
    <property type="entry name" value="Ig-like_dom"/>
</dbReference>
<organism evidence="14 15">
    <name type="scientific">Trichonephila clavata</name>
    <name type="common">Joro spider</name>
    <name type="synonym">Nephila clavata</name>
    <dbReference type="NCBI Taxonomy" id="2740835"/>
    <lineage>
        <taxon>Eukaryota</taxon>
        <taxon>Metazoa</taxon>
        <taxon>Ecdysozoa</taxon>
        <taxon>Arthropoda</taxon>
        <taxon>Chelicerata</taxon>
        <taxon>Arachnida</taxon>
        <taxon>Araneae</taxon>
        <taxon>Araneomorphae</taxon>
        <taxon>Entelegynae</taxon>
        <taxon>Araneoidea</taxon>
        <taxon>Nephilidae</taxon>
        <taxon>Trichonephila</taxon>
    </lineage>
</organism>
<dbReference type="SMART" id="SM00408">
    <property type="entry name" value="IGc2"/>
    <property type="match status" value="6"/>
</dbReference>
<evidence type="ECO:0000256" key="5">
    <source>
        <dbReference type="ARBA" id="ARBA00022729"/>
    </source>
</evidence>
<evidence type="ECO:0000256" key="6">
    <source>
        <dbReference type="ARBA" id="ARBA00022737"/>
    </source>
</evidence>
<dbReference type="InterPro" id="IPR013783">
    <property type="entry name" value="Ig-like_fold"/>
</dbReference>
<dbReference type="GO" id="GO:0005886">
    <property type="term" value="C:plasma membrane"/>
    <property type="evidence" value="ECO:0007669"/>
    <property type="project" value="UniProtKB-SubCell"/>
</dbReference>
<dbReference type="InterPro" id="IPR003598">
    <property type="entry name" value="Ig_sub2"/>
</dbReference>
<evidence type="ECO:0000313" key="15">
    <source>
        <dbReference type="Proteomes" id="UP000887116"/>
    </source>
</evidence>
<keyword evidence="10" id="KW-1015">Disulfide bond</keyword>
<dbReference type="FunFam" id="2.60.40.10:FF:000017">
    <property type="entry name" value="Down syndrome cell adhesion molecule b"/>
    <property type="match status" value="1"/>
</dbReference>
<protein>
    <submittedName>
        <fullName evidence="14">Down syndrome cell adhesion molecule-like protein Dscam2</fullName>
    </submittedName>
</protein>
<feature type="domain" description="Ig-like" evidence="13">
    <location>
        <begin position="126"/>
        <end position="216"/>
    </location>
</feature>
<comment type="subcellular location">
    <subcellularLocation>
        <location evidence="1">Cell membrane</location>
    </subcellularLocation>
    <subcellularLocation>
        <location evidence="2">Membrane</location>
        <topology evidence="2">Single-pass type I membrane protein</topology>
    </subcellularLocation>
</comment>
<keyword evidence="5" id="KW-0732">Signal</keyword>
<evidence type="ECO:0000256" key="11">
    <source>
        <dbReference type="ARBA" id="ARBA00023180"/>
    </source>
</evidence>
<dbReference type="Gene3D" id="2.60.40.10">
    <property type="entry name" value="Immunoglobulins"/>
    <property type="match status" value="7"/>
</dbReference>
<dbReference type="GO" id="GO:0007411">
    <property type="term" value="P:axon guidance"/>
    <property type="evidence" value="ECO:0007669"/>
    <property type="project" value="TreeGrafter"/>
</dbReference>
<dbReference type="PANTHER" id="PTHR10075">
    <property type="entry name" value="BASIGIN RELATED"/>
    <property type="match status" value="1"/>
</dbReference>
<feature type="domain" description="Ig-like" evidence="13">
    <location>
        <begin position="218"/>
        <end position="304"/>
    </location>
</feature>
<keyword evidence="8" id="KW-1133">Transmembrane helix</keyword>
<keyword evidence="12" id="KW-0393">Immunoglobulin domain</keyword>
<keyword evidence="7" id="KW-0130">Cell adhesion</keyword>
<dbReference type="FunFam" id="2.60.40.10:FF:000032">
    <property type="entry name" value="palladin isoform X1"/>
    <property type="match status" value="1"/>
</dbReference>
<dbReference type="Pfam" id="PF13895">
    <property type="entry name" value="Ig_2"/>
    <property type="match status" value="1"/>
</dbReference>
<dbReference type="AlphaFoldDB" id="A0A8X6GXI7"/>
<feature type="domain" description="Ig-like" evidence="13">
    <location>
        <begin position="407"/>
        <end position="492"/>
    </location>
</feature>
<dbReference type="FunFam" id="2.60.40.10:FF:000333">
    <property type="entry name" value="Down syndrome cell adhesion molecule"/>
    <property type="match status" value="1"/>
</dbReference>
<name>A0A8X6GXI7_TRICU</name>
<accession>A0A8X6GXI7</accession>
<dbReference type="CDD" id="cd20958">
    <property type="entry name" value="IgI_5_Dscam"/>
    <property type="match status" value="1"/>
</dbReference>
<dbReference type="GO" id="GO:0098632">
    <property type="term" value="F:cell-cell adhesion mediator activity"/>
    <property type="evidence" value="ECO:0007669"/>
    <property type="project" value="TreeGrafter"/>
</dbReference>
<feature type="domain" description="Ig-like" evidence="13">
    <location>
        <begin position="309"/>
        <end position="403"/>
    </location>
</feature>
<dbReference type="InterPro" id="IPR013098">
    <property type="entry name" value="Ig_I-set"/>
</dbReference>
<evidence type="ECO:0000256" key="2">
    <source>
        <dbReference type="ARBA" id="ARBA00004479"/>
    </source>
</evidence>
<dbReference type="GO" id="GO:0030424">
    <property type="term" value="C:axon"/>
    <property type="evidence" value="ECO:0007669"/>
    <property type="project" value="TreeGrafter"/>
</dbReference>
<evidence type="ECO:0000256" key="1">
    <source>
        <dbReference type="ARBA" id="ARBA00004236"/>
    </source>
</evidence>
<dbReference type="InterPro" id="IPR003599">
    <property type="entry name" value="Ig_sub"/>
</dbReference>